<evidence type="ECO:0000256" key="7">
    <source>
        <dbReference type="ARBA" id="ARBA00022989"/>
    </source>
</evidence>
<feature type="domain" description="EMI" evidence="15">
    <location>
        <begin position="286"/>
        <end position="367"/>
    </location>
</feature>
<feature type="domain" description="EGF-like" evidence="14">
    <location>
        <begin position="665"/>
        <end position="695"/>
    </location>
</feature>
<feature type="transmembrane region" description="Helical" evidence="13">
    <location>
        <begin position="1228"/>
        <end position="1251"/>
    </location>
</feature>
<comment type="caution">
    <text evidence="16">The sequence shown here is derived from an EMBL/GenBank/DDBJ whole genome shotgun (WGS) entry which is preliminary data.</text>
</comment>
<keyword evidence="6" id="KW-0677">Repeat</keyword>
<reference evidence="16 17" key="1">
    <citation type="journal article" date="2018" name="G3 (Bethesda)">
        <title>A High-Quality Reference Genome for the Invasive Mosquitofish Gambusia affinis Using a Chicago Library.</title>
        <authorList>
            <person name="Hoffberg S.L."/>
            <person name="Troendle N.J."/>
            <person name="Glenn T.C."/>
            <person name="Mahmud O."/>
            <person name="Louha S."/>
            <person name="Chalopin D."/>
            <person name="Bennetzen J.L."/>
            <person name="Mauricio R."/>
        </authorList>
    </citation>
    <scope>NUCLEOTIDE SEQUENCE [LARGE SCALE GENOMIC DNA]</scope>
    <source>
        <strain evidence="16">NE01/NJP1002.9</strain>
        <tissue evidence="16">Muscle</tissue>
    </source>
</reference>
<dbReference type="InterPro" id="IPR011489">
    <property type="entry name" value="EMI_domain"/>
</dbReference>
<evidence type="ECO:0000256" key="2">
    <source>
        <dbReference type="ARBA" id="ARBA00022475"/>
    </source>
</evidence>
<evidence type="ECO:0000313" key="17">
    <source>
        <dbReference type="Proteomes" id="UP000250572"/>
    </source>
</evidence>
<protein>
    <recommendedName>
        <fullName evidence="18">Multiple EGF-like-domains 11</fullName>
    </recommendedName>
</protein>
<feature type="disulfide bond" evidence="11">
    <location>
        <begin position="685"/>
        <end position="694"/>
    </location>
</feature>
<organism evidence="16 17">
    <name type="scientific">Gambusia affinis</name>
    <name type="common">Western mosquitofish</name>
    <name type="synonym">Heterandria affinis</name>
    <dbReference type="NCBI Taxonomy" id="33528"/>
    <lineage>
        <taxon>Eukaryota</taxon>
        <taxon>Metazoa</taxon>
        <taxon>Chordata</taxon>
        <taxon>Craniata</taxon>
        <taxon>Vertebrata</taxon>
        <taxon>Euteleostomi</taxon>
        <taxon>Actinopterygii</taxon>
        <taxon>Neopterygii</taxon>
        <taxon>Teleostei</taxon>
        <taxon>Neoteleostei</taxon>
        <taxon>Acanthomorphata</taxon>
        <taxon>Ovalentaria</taxon>
        <taxon>Atherinomorphae</taxon>
        <taxon>Cyprinodontiformes</taxon>
        <taxon>Poeciliidae</taxon>
        <taxon>Poeciliinae</taxon>
        <taxon>Gambusia</taxon>
    </lineage>
</organism>
<feature type="region of interest" description="Disordered" evidence="12">
    <location>
        <begin position="1481"/>
        <end position="1502"/>
    </location>
</feature>
<feature type="domain" description="EGF-like" evidence="14">
    <location>
        <begin position="878"/>
        <end position="913"/>
    </location>
</feature>
<evidence type="ECO:0000256" key="13">
    <source>
        <dbReference type="SAM" id="Phobius"/>
    </source>
</evidence>
<feature type="disulfide bond" evidence="11">
    <location>
        <begin position="989"/>
        <end position="998"/>
    </location>
</feature>
<evidence type="ECO:0000259" key="14">
    <source>
        <dbReference type="PROSITE" id="PS50026"/>
    </source>
</evidence>
<dbReference type="PANTHER" id="PTHR24043">
    <property type="entry name" value="SCAVENGER RECEPTOR CLASS F"/>
    <property type="match status" value="1"/>
</dbReference>
<evidence type="ECO:0008006" key="18">
    <source>
        <dbReference type="Google" id="ProtNLM"/>
    </source>
</evidence>
<comment type="similarity">
    <text evidence="10">Belongs to the MEGF family.</text>
</comment>
<dbReference type="Pfam" id="PF23301">
    <property type="entry name" value="EGF_PEAR1L"/>
    <property type="match status" value="1"/>
</dbReference>
<feature type="domain" description="EGF-like" evidence="14">
    <location>
        <begin position="1038"/>
        <end position="1073"/>
    </location>
</feature>
<evidence type="ECO:0000256" key="9">
    <source>
        <dbReference type="ARBA" id="ARBA00023157"/>
    </source>
</evidence>
<dbReference type="PRINTS" id="PR00011">
    <property type="entry name" value="EGFLAMININ"/>
</dbReference>
<dbReference type="EMBL" id="NHOQ01000384">
    <property type="protein sequence ID" value="PWA30545.1"/>
    <property type="molecule type" value="Genomic_DNA"/>
</dbReference>
<dbReference type="PROSITE" id="PS50026">
    <property type="entry name" value="EGF_3"/>
    <property type="match status" value="10"/>
</dbReference>
<dbReference type="GO" id="GO:0005044">
    <property type="term" value="F:scavenger receptor activity"/>
    <property type="evidence" value="ECO:0007669"/>
    <property type="project" value="InterPro"/>
</dbReference>
<dbReference type="PROSITE" id="PS00022">
    <property type="entry name" value="EGF_1"/>
    <property type="match status" value="13"/>
</dbReference>
<keyword evidence="4 13" id="KW-0812">Transmembrane</keyword>
<feature type="non-terminal residue" evidence="16">
    <location>
        <position position="1"/>
    </location>
</feature>
<dbReference type="FunFam" id="2.170.300.10:FF:000006">
    <property type="entry name" value="Multiple epidermal growth factor-like domains protein 11"/>
    <property type="match status" value="1"/>
</dbReference>
<feature type="compositionally biased region" description="Pro residues" evidence="12">
    <location>
        <begin position="1489"/>
        <end position="1502"/>
    </location>
</feature>
<keyword evidence="17" id="KW-1185">Reference proteome</keyword>
<feature type="domain" description="EGF-like" evidence="14">
    <location>
        <begin position="1086"/>
        <end position="1116"/>
    </location>
</feature>
<feature type="domain" description="EGF-like" evidence="14">
    <location>
        <begin position="703"/>
        <end position="738"/>
    </location>
</feature>
<dbReference type="Proteomes" id="UP000250572">
    <property type="component" value="Unassembled WGS sequence"/>
</dbReference>
<feature type="disulfide bond" evidence="11">
    <location>
        <begin position="1063"/>
        <end position="1072"/>
    </location>
</feature>
<dbReference type="FunFam" id="2.170.300.10:FF:000041">
    <property type="entry name" value="Tyrosine protein kinase receptor tie-1, putative"/>
    <property type="match status" value="2"/>
</dbReference>
<dbReference type="Gene3D" id="2.10.25.10">
    <property type="entry name" value="Laminin"/>
    <property type="match status" value="2"/>
</dbReference>
<name>A0A315W3Z9_GAMAF</name>
<dbReference type="SMART" id="SM00180">
    <property type="entry name" value="EGF_Lam"/>
    <property type="match status" value="13"/>
</dbReference>
<dbReference type="SMART" id="SM00181">
    <property type="entry name" value="EGF"/>
    <property type="match status" value="15"/>
</dbReference>
<dbReference type="GO" id="GO:0005886">
    <property type="term" value="C:plasma membrane"/>
    <property type="evidence" value="ECO:0007669"/>
    <property type="project" value="UniProtKB-SubCell"/>
</dbReference>
<comment type="subcellular location">
    <subcellularLocation>
        <location evidence="1">Cell membrane</location>
        <topology evidence="1">Single-pass membrane protein</topology>
    </subcellularLocation>
</comment>
<keyword evidence="8 13" id="KW-0472">Membrane</keyword>
<feature type="disulfide bond" evidence="11">
    <location>
        <begin position="1192"/>
        <end position="1201"/>
    </location>
</feature>
<feature type="disulfide bond" evidence="11">
    <location>
        <begin position="728"/>
        <end position="737"/>
    </location>
</feature>
<feature type="disulfide bond" evidence="11">
    <location>
        <begin position="382"/>
        <end position="391"/>
    </location>
</feature>
<evidence type="ECO:0000259" key="15">
    <source>
        <dbReference type="PROSITE" id="PS51041"/>
    </source>
</evidence>
<comment type="caution">
    <text evidence="11">Lacks conserved residue(s) required for the propagation of feature annotation.</text>
</comment>
<evidence type="ECO:0000313" key="16">
    <source>
        <dbReference type="EMBL" id="PWA30545.1"/>
    </source>
</evidence>
<evidence type="ECO:0000256" key="8">
    <source>
        <dbReference type="ARBA" id="ARBA00023136"/>
    </source>
</evidence>
<dbReference type="PROSITE" id="PS01186">
    <property type="entry name" value="EGF_2"/>
    <property type="match status" value="3"/>
</dbReference>
<keyword evidence="7 13" id="KW-1133">Transmembrane helix</keyword>
<dbReference type="InterPro" id="IPR042635">
    <property type="entry name" value="MEGF10/SREC1/2-like"/>
</dbReference>
<dbReference type="PROSITE" id="PS51041">
    <property type="entry name" value="EMI"/>
    <property type="match status" value="1"/>
</dbReference>
<evidence type="ECO:0000256" key="11">
    <source>
        <dbReference type="PROSITE-ProRule" id="PRU00076"/>
    </source>
</evidence>
<accession>A0A315W3Z9</accession>
<feature type="domain" description="EGF-like" evidence="14">
    <location>
        <begin position="361"/>
        <end position="392"/>
    </location>
</feature>
<dbReference type="InterPro" id="IPR000742">
    <property type="entry name" value="EGF"/>
</dbReference>
<evidence type="ECO:0000256" key="12">
    <source>
        <dbReference type="SAM" id="MobiDB-lite"/>
    </source>
</evidence>
<evidence type="ECO:0000256" key="1">
    <source>
        <dbReference type="ARBA" id="ARBA00004162"/>
    </source>
</evidence>
<dbReference type="Pfam" id="PF23106">
    <property type="entry name" value="EGF_Teneurin"/>
    <property type="match status" value="1"/>
</dbReference>
<feature type="domain" description="EGF-like" evidence="14">
    <location>
        <begin position="1167"/>
        <end position="1202"/>
    </location>
</feature>
<feature type="disulfide bond" evidence="11">
    <location>
        <begin position="1106"/>
        <end position="1115"/>
    </location>
</feature>
<proteinExistence type="inferred from homology"/>
<dbReference type="Pfam" id="PF00053">
    <property type="entry name" value="EGF_laminin"/>
    <property type="match status" value="6"/>
</dbReference>
<dbReference type="InterPro" id="IPR002049">
    <property type="entry name" value="LE_dom"/>
</dbReference>
<dbReference type="InterPro" id="IPR057138">
    <property type="entry name" value="EGF_PEAR1L-like"/>
</dbReference>
<feature type="disulfide bond" evidence="11">
    <location>
        <begin position="537"/>
        <end position="546"/>
    </location>
</feature>
<evidence type="ECO:0000256" key="4">
    <source>
        <dbReference type="ARBA" id="ARBA00022692"/>
    </source>
</evidence>
<feature type="domain" description="EGF-like" evidence="14">
    <location>
        <begin position="517"/>
        <end position="547"/>
    </location>
</feature>
<sequence length="1502" mass="162156">SRWCYRTGQDSGCLWRCGVDGWRWMLGVASAPMTSAEFKVGRASPRGEERELGGGGGGAHSHLTSAQFELHKLPALPLSAYGAPCRAVEALISTVLWGDNYSFRFLERRANLKNHGLLARHRNDELRQISDTEDAAGSYVNPPPPSLRCSPGQERHGLQPAMNTRRPVEEEGYGILNLLGQHTNCNKSGINLVCACVCVCVSVWIACRSATCHHLSAQVCVQQHFCTFVLSESLESMLRMLRQPYKSIKGPQAVRLESRMGSSVVRLAWFLVLSFSTSALSLNPDDPNVCSHWERCDLNYAVTVQESYAHPFDQIYYTRCTDILNWFKCTRHRISYKTAYRRGVRTMYRRRSQCCPGYFESGDLCVQECMHGRCVSPDTCQCEPGWGGLDCSSASTANGTGRFMVVHDNPELFAAASSYRLVRVQQGGFEGLGPSGDSSPTLDIAFLGKKENDYKPSSGTSIVLLLPGKPHTMLTNELVALPSPINCQCRIDELLCLLRGEKSPSGCESDFWGPHCSNRCQCRNGAKCNPITGACVCTDGYQGWRCEDLCENGYYGKGCLLPCQCLNGATIHRSFVSTKNTPATLLLSEAKYCRTLRDLMPDMCGGSCGERCPSGSHGPQCEQRCPCQNGGTCHHITGDCSCPAGWTGSVCAQPCPLGKYGINCSKDCSCRNGGLCDYVTGKCQCTAGFSGRRCQEDCPVGTYGPQCNQRCECQNGAKCHHINGACLCETGFKGPNCQERFCPSGLYGLICDKYCPCNTTNTVSCHPLSGECTCSPGWTGLYCNETCPPGFYGEGCFLPCSCTNGADCHPVTGICTCAPGFMGEDCATVCPPGLFGPSCMSTCSCHNQASCSPVDGSCVCREGWQGVDCSIPCSSGMWGLGCNQTCLCSNGAACDPVDGTCACSPGWRGEHCHESCPDGTYGLDCRERCDCSHADGCDPMSGFCRCYPGWTGIHCDNVCPQGFWGPNCSVSCSCQNGGSCSPEDGTCVCAPGYRGTSCKRICSPGFYGHRCSQTCPQCVHSIGPCHHVTGHFCPSGRYGRACAEICLCTNNGTCNPIDGSCQCFPGWTGDDCSQACPSGHWGPDCLNSCNCHNGAQCSAYDGECRCSPGWTGLYCTQRCPSGFYGKDCSEVCRCQNGADCDHITGQCVCRTGFIGTGCEQKCPAGTFGYGCQLLCECLNNATCDYVTGTCYCSPGYKGIRCDQAALMMEELNPYTKISPARGSERQSAGAVMGIIFLLLILMAMLSVFVWYRQRQRDKGQEIQPSVSYSQAMHINNTDYSLSECGSTVAMRTNASEISQNQNSTSSTAQCFSNPSYPTVAQCNVVSTISSNLDGTLTLKSSTLKSRNASEWRAFCNLNDIEVQQNEAQPQKASRKDYIKSSMCNNSSCSLNSDNPYATIRDPPGLACKHTESSYVEMKSPSHREVPFGGTATLLGTVSRNLYDVEPTVSILQGPNGMATGFSQGPYDLSCGSHIPSHYDILPMRHSPTHTPPAPPESPSSLL</sequence>
<dbReference type="Gene3D" id="2.170.300.10">
    <property type="entry name" value="Tie2 ligand-binding domain superfamily"/>
    <property type="match status" value="4"/>
</dbReference>
<keyword evidence="2" id="KW-1003">Cell membrane</keyword>
<dbReference type="FunFam" id="2.170.300.10:FF:000007">
    <property type="entry name" value="multiple epidermal growth factor-like domains protein 10"/>
    <property type="match status" value="1"/>
</dbReference>
<dbReference type="PANTHER" id="PTHR24043:SF9">
    <property type="entry name" value="MULTIPLE EGF LIKE DOMAINS 11"/>
    <property type="match status" value="1"/>
</dbReference>
<dbReference type="CDD" id="cd00055">
    <property type="entry name" value="EGF_Lam"/>
    <property type="match status" value="1"/>
</dbReference>
<keyword evidence="3 11" id="KW-0245">EGF-like domain</keyword>
<feature type="region of interest" description="Disordered" evidence="12">
    <location>
        <begin position="39"/>
        <end position="59"/>
    </location>
</feature>
<keyword evidence="9 11" id="KW-1015">Disulfide bond</keyword>
<evidence type="ECO:0000256" key="10">
    <source>
        <dbReference type="ARBA" id="ARBA00038377"/>
    </source>
</evidence>
<evidence type="ECO:0000256" key="6">
    <source>
        <dbReference type="ARBA" id="ARBA00022737"/>
    </source>
</evidence>
<keyword evidence="5" id="KW-0732">Signal</keyword>
<feature type="region of interest" description="Disordered" evidence="12">
    <location>
        <begin position="134"/>
        <end position="159"/>
    </location>
</feature>
<feature type="domain" description="EGF-like" evidence="14">
    <location>
        <begin position="964"/>
        <end position="999"/>
    </location>
</feature>
<evidence type="ECO:0000256" key="3">
    <source>
        <dbReference type="ARBA" id="ARBA00022536"/>
    </source>
</evidence>
<evidence type="ECO:0000256" key="5">
    <source>
        <dbReference type="ARBA" id="ARBA00022729"/>
    </source>
</evidence>
<feature type="disulfide bond" evidence="11">
    <location>
        <begin position="903"/>
        <end position="912"/>
    </location>
</feature>
<feature type="domain" description="EGF-like" evidence="14">
    <location>
        <begin position="617"/>
        <end position="652"/>
    </location>
</feature>
<gene>
    <name evidence="16" type="ORF">CCH79_00015287</name>
</gene>
<feature type="disulfide bond" evidence="11">
    <location>
        <begin position="642"/>
        <end position="651"/>
    </location>
</feature>